<keyword evidence="5" id="KW-1185">Reference proteome</keyword>
<dbReference type="PROSITE" id="PS50222">
    <property type="entry name" value="EF_HAND_2"/>
    <property type="match status" value="2"/>
</dbReference>
<dbReference type="OrthoDB" id="444540at2759"/>
<dbReference type="Pfam" id="PF13499">
    <property type="entry name" value="EF-hand_7"/>
    <property type="match status" value="1"/>
</dbReference>
<feature type="domain" description="EF-hand" evidence="3">
    <location>
        <begin position="43"/>
        <end position="78"/>
    </location>
</feature>
<name>A0A812Y5G0_SYMPI</name>
<dbReference type="AlphaFoldDB" id="A0A812Y5G0"/>
<dbReference type="InterPro" id="IPR001751">
    <property type="entry name" value="S100/CaBP7/8-like_CS"/>
</dbReference>
<dbReference type="CDD" id="cd00051">
    <property type="entry name" value="EFh"/>
    <property type="match status" value="1"/>
</dbReference>
<feature type="domain" description="EF-hand" evidence="3">
    <location>
        <begin position="7"/>
        <end position="42"/>
    </location>
</feature>
<dbReference type="SUPFAM" id="SSF47473">
    <property type="entry name" value="EF-hand"/>
    <property type="match status" value="1"/>
</dbReference>
<protein>
    <submittedName>
        <fullName evidence="4">CML4 protein</fullName>
    </submittedName>
</protein>
<reference evidence="4" key="1">
    <citation type="submission" date="2021-02" db="EMBL/GenBank/DDBJ databases">
        <authorList>
            <person name="Dougan E. K."/>
            <person name="Rhodes N."/>
            <person name="Thang M."/>
            <person name="Chan C."/>
        </authorList>
    </citation>
    <scope>NUCLEOTIDE SEQUENCE</scope>
</reference>
<dbReference type="EMBL" id="CAJNIZ010047671">
    <property type="protein sequence ID" value="CAE7773182.1"/>
    <property type="molecule type" value="Genomic_DNA"/>
</dbReference>
<dbReference type="GO" id="GO:0005509">
    <property type="term" value="F:calcium ion binding"/>
    <property type="evidence" value="ECO:0007669"/>
    <property type="project" value="InterPro"/>
</dbReference>
<dbReference type="InterPro" id="IPR011992">
    <property type="entry name" value="EF-hand-dom_pair"/>
</dbReference>
<comment type="caution">
    <text evidence="4">The sequence shown here is derived from an EMBL/GenBank/DDBJ whole genome shotgun (WGS) entry which is preliminary data.</text>
</comment>
<evidence type="ECO:0000256" key="1">
    <source>
        <dbReference type="ARBA" id="ARBA00022837"/>
    </source>
</evidence>
<dbReference type="PROSITE" id="PS00303">
    <property type="entry name" value="S100_CABP"/>
    <property type="match status" value="1"/>
</dbReference>
<proteinExistence type="predicted"/>
<dbReference type="InterPro" id="IPR018247">
    <property type="entry name" value="EF_Hand_1_Ca_BS"/>
</dbReference>
<evidence type="ECO:0000313" key="5">
    <source>
        <dbReference type="Proteomes" id="UP000649617"/>
    </source>
</evidence>
<organism evidence="4 5">
    <name type="scientific">Symbiodinium pilosum</name>
    <name type="common">Dinoflagellate</name>
    <dbReference type="NCBI Taxonomy" id="2952"/>
    <lineage>
        <taxon>Eukaryota</taxon>
        <taxon>Sar</taxon>
        <taxon>Alveolata</taxon>
        <taxon>Dinophyceae</taxon>
        <taxon>Suessiales</taxon>
        <taxon>Symbiodiniaceae</taxon>
        <taxon>Symbiodinium</taxon>
    </lineage>
</organism>
<evidence type="ECO:0000256" key="2">
    <source>
        <dbReference type="SAM" id="MobiDB-lite"/>
    </source>
</evidence>
<dbReference type="InterPro" id="IPR002048">
    <property type="entry name" value="EF_hand_dom"/>
</dbReference>
<sequence length="142" mass="16406">MMEPGDEELRRIQEQFAMLDFNGSGKIEREELVELLSFLGLDPKGEQMDTLWTVLDTDEDGLISFQEFLDFVFSTGDVSFFTPSELEMVRDFSEKRRLSLTRETRVPEVSTPDGPDEEIAQLKKRVDELEAEARKREKAARP</sequence>
<evidence type="ECO:0000259" key="3">
    <source>
        <dbReference type="PROSITE" id="PS50222"/>
    </source>
</evidence>
<accession>A0A812Y5G0</accession>
<dbReference type="Proteomes" id="UP000649617">
    <property type="component" value="Unassembled WGS sequence"/>
</dbReference>
<dbReference type="Gene3D" id="1.10.238.10">
    <property type="entry name" value="EF-hand"/>
    <property type="match status" value="1"/>
</dbReference>
<dbReference type="SMART" id="SM00054">
    <property type="entry name" value="EFh"/>
    <property type="match status" value="2"/>
</dbReference>
<dbReference type="PROSITE" id="PS00018">
    <property type="entry name" value="EF_HAND_1"/>
    <property type="match status" value="2"/>
</dbReference>
<keyword evidence="1" id="KW-0106">Calcium</keyword>
<feature type="region of interest" description="Disordered" evidence="2">
    <location>
        <begin position="101"/>
        <end position="121"/>
    </location>
</feature>
<evidence type="ECO:0000313" key="4">
    <source>
        <dbReference type="EMBL" id="CAE7773182.1"/>
    </source>
</evidence>
<gene>
    <name evidence="4" type="primary">CML4</name>
    <name evidence="4" type="ORF">SPIL2461_LOCUS22818</name>
</gene>